<dbReference type="InterPro" id="IPR027417">
    <property type="entry name" value="P-loop_NTPase"/>
</dbReference>
<evidence type="ECO:0000256" key="2">
    <source>
        <dbReference type="ARBA" id="ARBA00022448"/>
    </source>
</evidence>
<dbReference type="PROSITE" id="PS00211">
    <property type="entry name" value="ABC_TRANSPORTER_1"/>
    <property type="match status" value="1"/>
</dbReference>
<evidence type="ECO:0000256" key="4">
    <source>
        <dbReference type="ARBA" id="ARBA00022741"/>
    </source>
</evidence>
<protein>
    <submittedName>
        <fullName evidence="11">ABC transporter</fullName>
    </submittedName>
</protein>
<accession>A0A2S0WBJ5</accession>
<evidence type="ECO:0000256" key="6">
    <source>
        <dbReference type="ARBA" id="ARBA00022967"/>
    </source>
</evidence>
<keyword evidence="8" id="KW-0472">Membrane</keyword>
<dbReference type="PANTHER" id="PTHR43166:SF30">
    <property type="entry name" value="METHIONINE IMPORT ATP-BINDING PROTEIN METN"/>
    <property type="match status" value="1"/>
</dbReference>
<dbReference type="InterPro" id="IPR003439">
    <property type="entry name" value="ABC_transporter-like_ATP-bd"/>
</dbReference>
<dbReference type="Proteomes" id="UP000244754">
    <property type="component" value="Chromosome"/>
</dbReference>
<evidence type="ECO:0000313" key="12">
    <source>
        <dbReference type="Proteomes" id="UP000244754"/>
    </source>
</evidence>
<comment type="subunit">
    <text evidence="10">Homodimer. Forms a membrane-associated complex with FtsX.</text>
</comment>
<dbReference type="OrthoDB" id="4398079at2"/>
<proteinExistence type="inferred from homology"/>
<keyword evidence="4" id="KW-0547">Nucleotide-binding</keyword>
<gene>
    <name evidence="11" type="ORF">C3E79_00315</name>
</gene>
<keyword evidence="6" id="KW-1278">Translocase</keyword>
<dbReference type="SMART" id="SM00382">
    <property type="entry name" value="AAA"/>
    <property type="match status" value="1"/>
</dbReference>
<keyword evidence="12" id="KW-1185">Reference proteome</keyword>
<evidence type="ECO:0000256" key="9">
    <source>
        <dbReference type="ARBA" id="ARBA00054718"/>
    </source>
</evidence>
<dbReference type="InterPro" id="IPR050086">
    <property type="entry name" value="MetN_ABC_transporter-like"/>
</dbReference>
<dbReference type="InterPro" id="IPR003593">
    <property type="entry name" value="AAA+_ATPase"/>
</dbReference>
<keyword evidence="2" id="KW-0813">Transport</keyword>
<reference evidence="12" key="1">
    <citation type="submission" date="2018-01" db="EMBL/GenBank/DDBJ databases">
        <authorList>
            <person name="Li J."/>
        </authorList>
    </citation>
    <scope>NUCLEOTIDE SEQUENCE [LARGE SCALE GENOMIC DNA]</scope>
    <source>
        <strain evidence="12">2184</strain>
    </source>
</reference>
<sequence>MERSPIIRFERLSKVFDGFTALDSIDFDIPQGSIYGIIGASGAGKSTLLRTINGLERPTEGRVEVLGKEPAKLSRGELSELRRSVSMVFQHHNLLKSKTVAENVAMPLVLAGEKNAASGERVREVLEMVGLSDRATHYPSELSGGQRQRAGIARALVTSPKVVLCDEPTSALDPVTTGQILDLISRINRELGITVVIITHQMHVIARLADLVSVLDAGKVVESGPVSEIFMRPRTPEARELVGSASRGGGTGNPEDPACPHQLSVTTIRPPQEIISEVARLSGENPVLVRADSLPLRNATLHNLTLATTSPCVPASLNDARTTAEVYHQ</sequence>
<evidence type="ECO:0000256" key="8">
    <source>
        <dbReference type="ARBA" id="ARBA00023136"/>
    </source>
</evidence>
<dbReference type="EMBL" id="CP026948">
    <property type="protein sequence ID" value="AWB83124.1"/>
    <property type="molecule type" value="Genomic_DNA"/>
</dbReference>
<comment type="similarity">
    <text evidence="1">Belongs to the ABC transporter superfamily.</text>
</comment>
<dbReference type="AlphaFoldDB" id="A0A2S0WBJ5"/>
<keyword evidence="3" id="KW-1003">Cell membrane</keyword>
<dbReference type="PROSITE" id="PS50893">
    <property type="entry name" value="ABC_TRANSPORTER_2"/>
    <property type="match status" value="1"/>
</dbReference>
<dbReference type="GO" id="GO:0005886">
    <property type="term" value="C:plasma membrane"/>
    <property type="evidence" value="ECO:0007669"/>
    <property type="project" value="UniProtKB-ARBA"/>
</dbReference>
<evidence type="ECO:0000256" key="3">
    <source>
        <dbReference type="ARBA" id="ARBA00022475"/>
    </source>
</evidence>
<dbReference type="Gene3D" id="3.40.50.300">
    <property type="entry name" value="P-loop containing nucleotide triphosphate hydrolases"/>
    <property type="match status" value="1"/>
</dbReference>
<dbReference type="KEGG" id="clia:C3E79_00315"/>
<dbReference type="Pfam" id="PF00005">
    <property type="entry name" value="ABC_tran"/>
    <property type="match status" value="1"/>
</dbReference>
<evidence type="ECO:0000256" key="7">
    <source>
        <dbReference type="ARBA" id="ARBA00022970"/>
    </source>
</evidence>
<dbReference type="PANTHER" id="PTHR43166">
    <property type="entry name" value="AMINO ACID IMPORT ATP-BINDING PROTEIN"/>
    <property type="match status" value="1"/>
</dbReference>
<dbReference type="InterPro" id="IPR017871">
    <property type="entry name" value="ABC_transporter-like_CS"/>
</dbReference>
<comment type="function">
    <text evidence="9">Part of the ABC transporter FtsEX involved in cellular division. Has ATPase activity.</text>
</comment>
<dbReference type="FunFam" id="3.40.50.300:FF:000056">
    <property type="entry name" value="Cell division ATP-binding protein FtsE"/>
    <property type="match status" value="1"/>
</dbReference>
<keyword evidence="7" id="KW-0029">Amino-acid transport</keyword>
<dbReference type="RefSeq" id="WP_108403120.1">
    <property type="nucleotide sequence ID" value="NZ_CP026948.1"/>
</dbReference>
<dbReference type="GO" id="GO:0016887">
    <property type="term" value="F:ATP hydrolysis activity"/>
    <property type="evidence" value="ECO:0007669"/>
    <property type="project" value="InterPro"/>
</dbReference>
<evidence type="ECO:0000256" key="1">
    <source>
        <dbReference type="ARBA" id="ARBA00005417"/>
    </source>
</evidence>
<organism evidence="11 12">
    <name type="scientific">Corynebacterium liangguodongii</name>
    <dbReference type="NCBI Taxonomy" id="2079535"/>
    <lineage>
        <taxon>Bacteria</taxon>
        <taxon>Bacillati</taxon>
        <taxon>Actinomycetota</taxon>
        <taxon>Actinomycetes</taxon>
        <taxon>Mycobacteriales</taxon>
        <taxon>Corynebacteriaceae</taxon>
        <taxon>Corynebacterium</taxon>
    </lineage>
</organism>
<dbReference type="GO" id="GO:0006865">
    <property type="term" value="P:amino acid transport"/>
    <property type="evidence" value="ECO:0007669"/>
    <property type="project" value="UniProtKB-KW"/>
</dbReference>
<dbReference type="SUPFAM" id="SSF52540">
    <property type="entry name" value="P-loop containing nucleoside triphosphate hydrolases"/>
    <property type="match status" value="1"/>
</dbReference>
<evidence type="ECO:0000256" key="5">
    <source>
        <dbReference type="ARBA" id="ARBA00022840"/>
    </source>
</evidence>
<evidence type="ECO:0000313" key="11">
    <source>
        <dbReference type="EMBL" id="AWB83124.1"/>
    </source>
</evidence>
<dbReference type="GO" id="GO:0005524">
    <property type="term" value="F:ATP binding"/>
    <property type="evidence" value="ECO:0007669"/>
    <property type="project" value="UniProtKB-KW"/>
</dbReference>
<name>A0A2S0WBJ5_9CORY</name>
<evidence type="ECO:0000256" key="10">
    <source>
        <dbReference type="ARBA" id="ARBA00063837"/>
    </source>
</evidence>
<keyword evidence="5" id="KW-0067">ATP-binding</keyword>